<proteinExistence type="predicted"/>
<feature type="transmembrane region" description="Helical" evidence="1">
    <location>
        <begin position="6"/>
        <end position="25"/>
    </location>
</feature>
<evidence type="ECO:0000256" key="1">
    <source>
        <dbReference type="SAM" id="Phobius"/>
    </source>
</evidence>
<evidence type="ECO:0000313" key="2">
    <source>
        <dbReference type="EMBL" id="MBM7839485.1"/>
    </source>
</evidence>
<comment type="caution">
    <text evidence="2">The sequence shown here is derived from an EMBL/GenBank/DDBJ whole genome shotgun (WGS) entry which is preliminary data.</text>
</comment>
<dbReference type="Proteomes" id="UP001179280">
    <property type="component" value="Unassembled WGS sequence"/>
</dbReference>
<dbReference type="InterPro" id="IPR019235">
    <property type="entry name" value="DUF2178_TM"/>
</dbReference>
<feature type="transmembrane region" description="Helical" evidence="1">
    <location>
        <begin position="70"/>
        <end position="91"/>
    </location>
</feature>
<gene>
    <name evidence="2" type="ORF">JOC54_002765</name>
</gene>
<dbReference type="RefSeq" id="WP_054794404.1">
    <property type="nucleotide sequence ID" value="NZ_JAFBCV010000008.1"/>
</dbReference>
<keyword evidence="1" id="KW-0812">Transmembrane</keyword>
<sequence length="100" mass="11468">MTVNVFGVIGISLGAAIAILAVVLNKRAEKKKRLLDERYQTINNRAKGIAWNVTAVLIWTGWALTMFIDGITWVFFLFMVMHMIHVGVYGFTRFQLEEKY</sequence>
<dbReference type="EMBL" id="JAFBCV010000008">
    <property type="protein sequence ID" value="MBM7839485.1"/>
    <property type="molecule type" value="Genomic_DNA"/>
</dbReference>
<dbReference type="Pfam" id="PF09946">
    <property type="entry name" value="DUF2178"/>
    <property type="match status" value="1"/>
</dbReference>
<accession>A0ABS2SVC8</accession>
<keyword evidence="1" id="KW-1133">Transmembrane helix</keyword>
<protein>
    <recommendedName>
        <fullName evidence="4">DUF2178 domain-containing protein</fullName>
    </recommendedName>
</protein>
<keyword evidence="1" id="KW-0472">Membrane</keyword>
<name>A0ABS2SVC8_9BACI</name>
<evidence type="ECO:0008006" key="4">
    <source>
        <dbReference type="Google" id="ProtNLM"/>
    </source>
</evidence>
<feature type="transmembrane region" description="Helical" evidence="1">
    <location>
        <begin position="46"/>
        <end position="64"/>
    </location>
</feature>
<reference evidence="2" key="1">
    <citation type="submission" date="2021-01" db="EMBL/GenBank/DDBJ databases">
        <title>Genomic Encyclopedia of Type Strains, Phase IV (KMG-IV): sequencing the most valuable type-strain genomes for metagenomic binning, comparative biology and taxonomic classification.</title>
        <authorList>
            <person name="Goeker M."/>
        </authorList>
    </citation>
    <scope>NUCLEOTIDE SEQUENCE</scope>
    <source>
        <strain evidence="2">DSM 21943</strain>
    </source>
</reference>
<keyword evidence="3" id="KW-1185">Reference proteome</keyword>
<organism evidence="2 3">
    <name type="scientific">Shouchella xiaoxiensis</name>
    <dbReference type="NCBI Taxonomy" id="766895"/>
    <lineage>
        <taxon>Bacteria</taxon>
        <taxon>Bacillati</taxon>
        <taxon>Bacillota</taxon>
        <taxon>Bacilli</taxon>
        <taxon>Bacillales</taxon>
        <taxon>Bacillaceae</taxon>
        <taxon>Shouchella</taxon>
    </lineage>
</organism>
<evidence type="ECO:0000313" key="3">
    <source>
        <dbReference type="Proteomes" id="UP001179280"/>
    </source>
</evidence>